<name>A0A9Y4MS05_9TELE</name>
<evidence type="ECO:0000313" key="6">
    <source>
        <dbReference type="Proteomes" id="UP000694891"/>
    </source>
</evidence>
<dbReference type="InterPro" id="IPR012674">
    <property type="entry name" value="Calycin"/>
</dbReference>
<evidence type="ECO:0000256" key="2">
    <source>
        <dbReference type="ARBA" id="ARBA00022525"/>
    </source>
</evidence>
<sequence>MKTLCVVVVALSLISGCQSASLVCETLGKPVDRSPDFPGRWHLVATSSDSCLLTSVLFSFLELSAFADIYTTDKLNNYNINFGYKTFGHCGNATQLFLIEKNTIQVHDDRVDREKNVLLHTGCHDCFVVKMDGTLHLYSRRITITAAEMMEFQKQADCLGLHKPTVLNTDHDRENCKPLDDINTDETEFQLLAQQRLRNMVNDFYMCAKETYLYYPRLAYEWAQQTWANLW</sequence>
<dbReference type="SUPFAM" id="SSF50814">
    <property type="entry name" value="Lipocalins"/>
    <property type="match status" value="1"/>
</dbReference>
<feature type="chain" id="PRO_5041212333" evidence="5">
    <location>
        <begin position="20"/>
        <end position="231"/>
    </location>
</feature>
<gene>
    <name evidence="7" type="primary">LOC103355979</name>
</gene>
<protein>
    <submittedName>
        <fullName evidence="7">Uncharacterized protein LOC103355979</fullName>
    </submittedName>
</protein>
<proteinExistence type="predicted"/>
<evidence type="ECO:0000313" key="7">
    <source>
        <dbReference type="RefSeq" id="XP_008278201.1"/>
    </source>
</evidence>
<evidence type="ECO:0000256" key="3">
    <source>
        <dbReference type="ARBA" id="ARBA00022729"/>
    </source>
</evidence>
<dbReference type="RefSeq" id="XP_008278201.1">
    <property type="nucleotide sequence ID" value="XM_008279979.1"/>
</dbReference>
<evidence type="ECO:0000256" key="1">
    <source>
        <dbReference type="ARBA" id="ARBA00004613"/>
    </source>
</evidence>
<dbReference type="PANTHER" id="PTHR11967:SF2">
    <property type="entry name" value="ALPHA-1-ACID GLYCOPROTEIN 1"/>
    <property type="match status" value="1"/>
</dbReference>
<dbReference type="Gene3D" id="2.40.128.20">
    <property type="match status" value="1"/>
</dbReference>
<comment type="subcellular location">
    <subcellularLocation>
        <location evidence="1">Secreted</location>
    </subcellularLocation>
</comment>
<dbReference type="GO" id="GO:0005576">
    <property type="term" value="C:extracellular region"/>
    <property type="evidence" value="ECO:0007669"/>
    <property type="project" value="UniProtKB-SubCell"/>
</dbReference>
<keyword evidence="6" id="KW-1185">Reference proteome</keyword>
<reference evidence="7" key="1">
    <citation type="submission" date="2025-08" db="UniProtKB">
        <authorList>
            <consortium name="RefSeq"/>
        </authorList>
    </citation>
    <scope>IDENTIFICATION</scope>
</reference>
<dbReference type="PROSITE" id="PS51257">
    <property type="entry name" value="PROKAR_LIPOPROTEIN"/>
    <property type="match status" value="1"/>
</dbReference>
<accession>A0A9Y4MS05</accession>
<keyword evidence="4" id="KW-0325">Glycoprotein</keyword>
<evidence type="ECO:0000256" key="5">
    <source>
        <dbReference type="SAM" id="SignalP"/>
    </source>
</evidence>
<dbReference type="AlphaFoldDB" id="A0A9Y4MS05"/>
<keyword evidence="3 5" id="KW-0732">Signal</keyword>
<evidence type="ECO:0000256" key="4">
    <source>
        <dbReference type="ARBA" id="ARBA00023180"/>
    </source>
</evidence>
<dbReference type="Proteomes" id="UP000694891">
    <property type="component" value="Unplaced"/>
</dbReference>
<feature type="signal peptide" evidence="5">
    <location>
        <begin position="1"/>
        <end position="19"/>
    </location>
</feature>
<dbReference type="GeneID" id="103355979"/>
<keyword evidence="2" id="KW-0964">Secreted</keyword>
<organism evidence="6 7">
    <name type="scientific">Stegastes partitus</name>
    <name type="common">bicolor damselfish</name>
    <dbReference type="NCBI Taxonomy" id="144197"/>
    <lineage>
        <taxon>Eukaryota</taxon>
        <taxon>Metazoa</taxon>
        <taxon>Chordata</taxon>
        <taxon>Craniata</taxon>
        <taxon>Vertebrata</taxon>
        <taxon>Euteleostomi</taxon>
        <taxon>Actinopterygii</taxon>
        <taxon>Neopterygii</taxon>
        <taxon>Teleostei</taxon>
        <taxon>Neoteleostei</taxon>
        <taxon>Acanthomorphata</taxon>
        <taxon>Ovalentaria</taxon>
        <taxon>Pomacentridae</taxon>
        <taxon>Stegastes</taxon>
    </lineage>
</organism>
<dbReference type="PANTHER" id="PTHR11967">
    <property type="entry name" value="ALPHA-1-ACID GLYCOPROTEIN"/>
    <property type="match status" value="1"/>
</dbReference>